<feature type="region of interest" description="Disordered" evidence="1">
    <location>
        <begin position="1"/>
        <end position="36"/>
    </location>
</feature>
<dbReference type="Gene3D" id="1.50.10.10">
    <property type="match status" value="1"/>
</dbReference>
<reference evidence="4 5" key="1">
    <citation type="submission" date="2018-06" db="EMBL/GenBank/DDBJ databases">
        <title>Sphaerisporangium craniellae sp. nov., isolated from a marine sponge in the South China Sea.</title>
        <authorList>
            <person name="Li L."/>
        </authorList>
    </citation>
    <scope>NUCLEOTIDE SEQUENCE [LARGE SCALE GENOMIC DNA]</scope>
    <source>
        <strain evidence="4 5">CCTCC AA 208026</strain>
    </source>
</reference>
<comment type="caution">
    <text evidence="4">The sequence shown here is derived from an EMBL/GenBank/DDBJ whole genome shotgun (WGS) entry which is preliminary data.</text>
</comment>
<proteinExistence type="predicted"/>
<feature type="domain" description="Putative glycogen debranching enzyme N-terminal" evidence="2">
    <location>
        <begin position="57"/>
        <end position="233"/>
    </location>
</feature>
<dbReference type="GO" id="GO:0005975">
    <property type="term" value="P:carbohydrate metabolic process"/>
    <property type="evidence" value="ECO:0007669"/>
    <property type="project" value="InterPro"/>
</dbReference>
<evidence type="ECO:0000313" key="5">
    <source>
        <dbReference type="Proteomes" id="UP000253094"/>
    </source>
</evidence>
<dbReference type="Pfam" id="PF22422">
    <property type="entry name" value="MGH1-like_GH"/>
    <property type="match status" value="1"/>
</dbReference>
<dbReference type="Proteomes" id="UP000253094">
    <property type="component" value="Unassembled WGS sequence"/>
</dbReference>
<dbReference type="Pfam" id="PF14742">
    <property type="entry name" value="GDE_N_bis"/>
    <property type="match status" value="1"/>
</dbReference>
<organism evidence="4 5">
    <name type="scientific">Sphaerisporangium album</name>
    <dbReference type="NCBI Taxonomy" id="509200"/>
    <lineage>
        <taxon>Bacteria</taxon>
        <taxon>Bacillati</taxon>
        <taxon>Actinomycetota</taxon>
        <taxon>Actinomycetes</taxon>
        <taxon>Streptosporangiales</taxon>
        <taxon>Streptosporangiaceae</taxon>
        <taxon>Sphaerisporangium</taxon>
    </lineage>
</organism>
<evidence type="ECO:0000259" key="2">
    <source>
        <dbReference type="Pfam" id="PF14742"/>
    </source>
</evidence>
<dbReference type="SUPFAM" id="SSF48208">
    <property type="entry name" value="Six-hairpin glycosidases"/>
    <property type="match status" value="1"/>
</dbReference>
<dbReference type="InterPro" id="IPR008928">
    <property type="entry name" value="6-hairpin_glycosidase_sf"/>
</dbReference>
<dbReference type="EMBL" id="QOIL01000003">
    <property type="protein sequence ID" value="RCG32384.1"/>
    <property type="molecule type" value="Genomic_DNA"/>
</dbReference>
<keyword evidence="5" id="KW-1185">Reference proteome</keyword>
<dbReference type="InterPro" id="IPR032856">
    <property type="entry name" value="GDE_N_bis"/>
</dbReference>
<feature type="domain" description="Mannosylglycerate hydrolase MGH1-like glycoside hydrolase" evidence="3">
    <location>
        <begin position="393"/>
        <end position="617"/>
    </location>
</feature>
<evidence type="ECO:0000259" key="3">
    <source>
        <dbReference type="Pfam" id="PF22422"/>
    </source>
</evidence>
<dbReference type="OrthoDB" id="9759959at2"/>
<evidence type="ECO:0000313" key="4">
    <source>
        <dbReference type="EMBL" id="RCG32384.1"/>
    </source>
</evidence>
<evidence type="ECO:0000256" key="1">
    <source>
        <dbReference type="SAM" id="MobiDB-lite"/>
    </source>
</evidence>
<sequence>MPGTAPGPLGDTASEAAHDTGAETSRGAASDVVPGADEAPRRYQPLLHDLVVAVLAPTSALSGADGQIRPGGVQGLFHADVRVLSEATLLLDGREPEPIGHALTGPGGARFVVLPRWLGDPGPDPTVRVDRSRHVTAEGMTETIDIVSSADTPVTTTVTLDLRCDFAPIETVKSGGGASPFPAWTDRPGCLAWESEDDVRVTATGDDAHADIRAPRLRWEITLPPRGRTTLRWQVEVDDPRAVVTTPARPVEWGAARVTADDHRLTRLFDRSLDDLRSLRLAETGAPRDTFLGAGVPWFLTLFGRDSIWAARMLLPLGTDLAAGTLRVLARRQGVRSDPGSGEDPGKIMHELRRHDVVLSGNGLRLPAAYYGTIDATPLWISLLHDAWRWGMPEDEVAALLPAMEAALEWLAGDADADRDGFLEYIDTNGHGLANQGWKDSGDSVRFRDGRRAEAPIALAEVQGYAYEAAVNAAALLSAFGRPGTDRWREYAQGLAERFRARFWVDGPHGAHPALALDRDKRPVDALTSNIGHLLGTGLLSAQESAAVAALLGSPAMAEGFGVRTMSSGDGGFSPLSYHCGSIWAHDTAIVIAGLARAGFGAEAARLAEGLLAAAESFDYRLPELFSGDARDAVVRPVPYPAACRPQAWSAAAAVTIVHAALGLHPDVPAGTVSLRPLAGAPLGALTARGFRVAGTEITAEVDRTGHATLTNLPPTLTTTARPLHQNPDDLLPAG</sequence>
<gene>
    <name evidence="4" type="ORF">DQ384_05670</name>
</gene>
<dbReference type="AlphaFoldDB" id="A0A367FQ65"/>
<dbReference type="InterPro" id="IPR054491">
    <property type="entry name" value="MGH1-like_GH"/>
</dbReference>
<name>A0A367FQ65_9ACTN</name>
<feature type="compositionally biased region" description="Low complexity" evidence="1">
    <location>
        <begin position="709"/>
        <end position="724"/>
    </location>
</feature>
<accession>A0A367FQ65</accession>
<dbReference type="InterPro" id="IPR012341">
    <property type="entry name" value="6hp_glycosidase-like_sf"/>
</dbReference>
<feature type="region of interest" description="Disordered" evidence="1">
    <location>
        <begin position="709"/>
        <end position="735"/>
    </location>
</feature>
<protein>
    <submittedName>
        <fullName evidence="4">Amylo-alpha-1,6-glucosidase</fullName>
    </submittedName>
</protein>